<proteinExistence type="predicted"/>
<reference evidence="2" key="1">
    <citation type="submission" date="2023-10" db="EMBL/GenBank/DDBJ databases">
        <authorList>
            <person name="Hackl T."/>
        </authorList>
    </citation>
    <scope>NUCLEOTIDE SEQUENCE</scope>
</reference>
<dbReference type="AlphaFoldDB" id="A0AAI8VKZ8"/>
<gene>
    <name evidence="2" type="ORF">KHLLAP_LOCUS6733</name>
</gene>
<protein>
    <submittedName>
        <fullName evidence="2">Uu.00g003950.m01.CDS01</fullName>
    </submittedName>
</protein>
<name>A0AAI8VKZ8_9PEZI</name>
<evidence type="ECO:0000313" key="3">
    <source>
        <dbReference type="Proteomes" id="UP001295740"/>
    </source>
</evidence>
<evidence type="ECO:0000313" key="2">
    <source>
        <dbReference type="EMBL" id="CAJ2506265.1"/>
    </source>
</evidence>
<evidence type="ECO:0000256" key="1">
    <source>
        <dbReference type="SAM" id="MobiDB-lite"/>
    </source>
</evidence>
<comment type="caution">
    <text evidence="2">The sequence shown here is derived from an EMBL/GenBank/DDBJ whole genome shotgun (WGS) entry which is preliminary data.</text>
</comment>
<sequence length="232" mass="25516">MRDIKSLDINSIKIMGASGNYPTGHWCEEVGCCDEGHDCGRDPGPDRLCLPTPGMVSEEALLAFVNNRDDISPFGPGIEATQTVSTAIYGSIPHGWSIAACFSPNPHPRAYEDTDAELDEDTDGEVDGGEGSGEWRNSQKTPYWGWDRFDGRVACREVADEDAAEAQAKTTNWKFQRRDGATAVGSEPLDYFSDWDSDNGDVAIPTPHGEPLRSFRQSHRTIRRPPEGAIWI</sequence>
<keyword evidence="3" id="KW-1185">Reference proteome</keyword>
<accession>A0AAI8VKZ8</accession>
<feature type="compositionally biased region" description="Acidic residues" evidence="1">
    <location>
        <begin position="113"/>
        <end position="128"/>
    </location>
</feature>
<dbReference type="Proteomes" id="UP001295740">
    <property type="component" value="Unassembled WGS sequence"/>
</dbReference>
<feature type="region of interest" description="Disordered" evidence="1">
    <location>
        <begin position="109"/>
        <end position="140"/>
    </location>
</feature>
<organism evidence="2 3">
    <name type="scientific">Anthostomella pinea</name>
    <dbReference type="NCBI Taxonomy" id="933095"/>
    <lineage>
        <taxon>Eukaryota</taxon>
        <taxon>Fungi</taxon>
        <taxon>Dikarya</taxon>
        <taxon>Ascomycota</taxon>
        <taxon>Pezizomycotina</taxon>
        <taxon>Sordariomycetes</taxon>
        <taxon>Xylariomycetidae</taxon>
        <taxon>Xylariales</taxon>
        <taxon>Xylariaceae</taxon>
        <taxon>Anthostomella</taxon>
    </lineage>
</organism>
<dbReference type="EMBL" id="CAUWAG010000008">
    <property type="protein sequence ID" value="CAJ2506265.1"/>
    <property type="molecule type" value="Genomic_DNA"/>
</dbReference>